<keyword evidence="1" id="KW-0472">Membrane</keyword>
<evidence type="ECO:0008006" key="4">
    <source>
        <dbReference type="Google" id="ProtNLM"/>
    </source>
</evidence>
<keyword evidence="1" id="KW-1133">Transmembrane helix</keyword>
<sequence>MPTRLFALNGVPDDEAEDVRAVLTDGGIDYYETPAGNWGISSPAIWLNDERQLDQARSLIDAYQRARMVRVREEYAQMEKAGERRTVLDVIKGNPLRFILYLAVIAAVVYFSTKPFMDFGK</sequence>
<proteinExistence type="predicted"/>
<dbReference type="Pfam" id="PF19661">
    <property type="entry name" value="DUF6164"/>
    <property type="match status" value="1"/>
</dbReference>
<name>A0A401JZS9_9PROT</name>
<keyword evidence="3" id="KW-1185">Reference proteome</keyword>
<evidence type="ECO:0000313" key="3">
    <source>
        <dbReference type="Proteomes" id="UP000286806"/>
    </source>
</evidence>
<organism evidence="2 3">
    <name type="scientific">Sulfuriferula multivorans</name>
    <dbReference type="NCBI Taxonomy" id="1559896"/>
    <lineage>
        <taxon>Bacteria</taxon>
        <taxon>Pseudomonadati</taxon>
        <taxon>Pseudomonadota</taxon>
        <taxon>Betaproteobacteria</taxon>
        <taxon>Nitrosomonadales</taxon>
        <taxon>Sulfuricellaceae</taxon>
        <taxon>Sulfuriferula</taxon>
    </lineage>
</organism>
<evidence type="ECO:0000313" key="2">
    <source>
        <dbReference type="EMBL" id="GCB02158.1"/>
    </source>
</evidence>
<reference evidence="2 3" key="1">
    <citation type="journal article" date="2019" name="Front. Microbiol.">
        <title>Genomes of Neutrophilic Sulfur-Oxidizing Chemolithoautotrophs Representing 9 Proteobacterial Species From 8 Genera.</title>
        <authorList>
            <person name="Watanabe T."/>
            <person name="Kojima H."/>
            <person name="Umezawa K."/>
            <person name="Hori C."/>
            <person name="Takasuka T.E."/>
            <person name="Kato Y."/>
            <person name="Fukui M."/>
        </authorList>
    </citation>
    <scope>NUCLEOTIDE SEQUENCE [LARGE SCALE GENOMIC DNA]</scope>
    <source>
        <strain evidence="2 3">TTN</strain>
    </source>
</reference>
<keyword evidence="1" id="KW-0812">Transmembrane</keyword>
<dbReference type="AlphaFoldDB" id="A0A401JZS9"/>
<accession>A0A401JZS9</accession>
<comment type="caution">
    <text evidence="2">The sequence shown here is derived from an EMBL/GenBank/DDBJ whole genome shotgun (WGS) entry which is preliminary data.</text>
</comment>
<dbReference type="OrthoDB" id="5569385at2"/>
<dbReference type="Proteomes" id="UP000286806">
    <property type="component" value="Unassembled WGS sequence"/>
</dbReference>
<evidence type="ECO:0000256" key="1">
    <source>
        <dbReference type="SAM" id="Phobius"/>
    </source>
</evidence>
<gene>
    <name evidence="2" type="ORF">SFMTTN_2977</name>
</gene>
<dbReference type="EMBL" id="BGOW01000036">
    <property type="protein sequence ID" value="GCB02158.1"/>
    <property type="molecule type" value="Genomic_DNA"/>
</dbReference>
<protein>
    <recommendedName>
        <fullName evidence="4">DUF2007 domain-containing protein</fullName>
    </recommendedName>
</protein>
<dbReference type="RefSeq" id="WP_124705906.1">
    <property type="nucleotide sequence ID" value="NZ_BGOW01000036.1"/>
</dbReference>
<dbReference type="InterPro" id="IPR046162">
    <property type="entry name" value="DUF6164"/>
</dbReference>
<feature type="transmembrane region" description="Helical" evidence="1">
    <location>
        <begin position="94"/>
        <end position="113"/>
    </location>
</feature>